<accession>A0A1Q5U724</accession>
<evidence type="ECO:0000313" key="1">
    <source>
        <dbReference type="EMBL" id="OKP08270.1"/>
    </source>
</evidence>
<evidence type="ECO:0000313" key="2">
    <source>
        <dbReference type="Proteomes" id="UP000186955"/>
    </source>
</evidence>
<dbReference type="Proteomes" id="UP000186955">
    <property type="component" value="Unassembled WGS sequence"/>
</dbReference>
<keyword evidence="2" id="KW-1185">Reference proteome</keyword>
<dbReference type="AlphaFoldDB" id="A0A1Q5U724"/>
<protein>
    <submittedName>
        <fullName evidence="1">Uncharacterized protein</fullName>
    </submittedName>
</protein>
<reference evidence="1 2" key="1">
    <citation type="submission" date="2016-10" db="EMBL/GenBank/DDBJ databases">
        <title>Genome sequence of the ascomycete fungus Penicillium subrubescens.</title>
        <authorList>
            <person name="De Vries R.P."/>
            <person name="Peng M."/>
            <person name="Dilokpimol A."/>
            <person name="Hilden K."/>
            <person name="Makela M.R."/>
            <person name="Grigoriev I."/>
            <person name="Riley R."/>
            <person name="Granchi Z."/>
        </authorList>
    </citation>
    <scope>NUCLEOTIDE SEQUENCE [LARGE SCALE GENOMIC DNA]</scope>
    <source>
        <strain evidence="1 2">CBS 132785</strain>
    </source>
</reference>
<sequence length="96" mass="10708">MEKTCLFLGKVHLHPPRSASSGLYLQSGSGVDLSSLGACQQKSLQDKMERTRLDLGKSPPPSTPVCLQRPCVWNRDPASRPKVYQWCQQIVKQTVK</sequence>
<name>A0A1Q5U724_9EURO</name>
<organism evidence="1 2">
    <name type="scientific">Penicillium subrubescens</name>
    <dbReference type="NCBI Taxonomy" id="1316194"/>
    <lineage>
        <taxon>Eukaryota</taxon>
        <taxon>Fungi</taxon>
        <taxon>Dikarya</taxon>
        <taxon>Ascomycota</taxon>
        <taxon>Pezizomycotina</taxon>
        <taxon>Eurotiomycetes</taxon>
        <taxon>Eurotiomycetidae</taxon>
        <taxon>Eurotiales</taxon>
        <taxon>Aspergillaceae</taxon>
        <taxon>Penicillium</taxon>
    </lineage>
</organism>
<gene>
    <name evidence="1" type="ORF">PENSUB_5637</name>
</gene>
<dbReference type="EMBL" id="MNBE01000569">
    <property type="protein sequence ID" value="OKP08270.1"/>
    <property type="molecule type" value="Genomic_DNA"/>
</dbReference>
<comment type="caution">
    <text evidence="1">The sequence shown here is derived from an EMBL/GenBank/DDBJ whole genome shotgun (WGS) entry which is preliminary data.</text>
</comment>
<proteinExistence type="predicted"/>